<dbReference type="Proteomes" id="UP001549145">
    <property type="component" value="Unassembled WGS sequence"/>
</dbReference>
<accession>A0ABV2L5S7</accession>
<dbReference type="EMBL" id="JBEPMM010000007">
    <property type="protein sequence ID" value="MET3693186.1"/>
    <property type="molecule type" value="Genomic_DNA"/>
</dbReference>
<sequence>MSIETSDPNLSVESIGPVAAASAVPAQAPPAGSEPVGMPLEARRRIGRNLRLLYAEVLNQPLPDRFDALLTELAARGETRGSS</sequence>
<feature type="domain" description="Anti-sigma factor NepR" evidence="1">
    <location>
        <begin position="43"/>
        <end position="76"/>
    </location>
</feature>
<reference evidence="2 3" key="1">
    <citation type="submission" date="2024-06" db="EMBL/GenBank/DDBJ databases">
        <title>Genomic Encyclopedia of Type Strains, Phase IV (KMG-IV): sequencing the most valuable type-strain genomes for metagenomic binning, comparative biology and taxonomic classification.</title>
        <authorList>
            <person name="Goeker M."/>
        </authorList>
    </citation>
    <scope>NUCLEOTIDE SEQUENCE [LARGE SCALE GENOMIC DNA]</scope>
    <source>
        <strain evidence="2 3">DSM 21331</strain>
    </source>
</reference>
<proteinExistence type="predicted"/>
<evidence type="ECO:0000313" key="3">
    <source>
        <dbReference type="Proteomes" id="UP001549145"/>
    </source>
</evidence>
<comment type="caution">
    <text evidence="2">The sequence shown here is derived from an EMBL/GenBank/DDBJ whole genome shotgun (WGS) entry which is preliminary data.</text>
</comment>
<gene>
    <name evidence="2" type="ORF">ABID43_002733</name>
</gene>
<dbReference type="Pfam" id="PF18557">
    <property type="entry name" value="NepR"/>
    <property type="match status" value="1"/>
</dbReference>
<keyword evidence="3" id="KW-1185">Reference proteome</keyword>
<dbReference type="RefSeq" id="WP_238280255.1">
    <property type="nucleotide sequence ID" value="NZ_BPQL01000081.1"/>
</dbReference>
<evidence type="ECO:0000259" key="1">
    <source>
        <dbReference type="Pfam" id="PF18557"/>
    </source>
</evidence>
<organism evidence="2 3">
    <name type="scientific">Methylobacterium goesingense</name>
    <dbReference type="NCBI Taxonomy" id="243690"/>
    <lineage>
        <taxon>Bacteria</taxon>
        <taxon>Pseudomonadati</taxon>
        <taxon>Pseudomonadota</taxon>
        <taxon>Alphaproteobacteria</taxon>
        <taxon>Hyphomicrobiales</taxon>
        <taxon>Methylobacteriaceae</taxon>
        <taxon>Methylobacterium</taxon>
    </lineage>
</organism>
<evidence type="ECO:0000313" key="2">
    <source>
        <dbReference type="EMBL" id="MET3693186.1"/>
    </source>
</evidence>
<protein>
    <recommendedName>
        <fullName evidence="1">Anti-sigma factor NepR domain-containing protein</fullName>
    </recommendedName>
</protein>
<dbReference type="InterPro" id="IPR041649">
    <property type="entry name" value="NepR"/>
</dbReference>
<name>A0ABV2L5S7_9HYPH</name>